<keyword evidence="2" id="KW-1185">Reference proteome</keyword>
<dbReference type="Proteomes" id="UP000236721">
    <property type="component" value="Unassembled WGS sequence"/>
</dbReference>
<sequence length="241" mass="26480">MSFGCRRAAFSLKSIIKTKYGIRTEPLKCLGVSQIRKGFVKLAAKVLTIYLKLNTFERLSSYFKNSMTNKRSKIIPGLCLMALFGALSGQALAKEEYRKTSVLAGLSFLNATQGYTLGVYQLNGQGSWGFGAGLDFGKFDENPDGGYYLKSDFLAAKLAMTYGITDNIYIAPNIGIVHSKLDRSYYYAGRPHMDSHTSNGLTPGVEFIVENKGWTGSVGISHLPLVDRNETAFSAKVGWSF</sequence>
<name>A0A1H5V6R5_9VIBR</name>
<evidence type="ECO:0000313" key="2">
    <source>
        <dbReference type="Proteomes" id="UP000236721"/>
    </source>
</evidence>
<accession>A0A1H5V6R5</accession>
<organism evidence="1 2">
    <name type="scientific">Vibrio hangzhouensis</name>
    <dbReference type="NCBI Taxonomy" id="462991"/>
    <lineage>
        <taxon>Bacteria</taxon>
        <taxon>Pseudomonadati</taxon>
        <taxon>Pseudomonadota</taxon>
        <taxon>Gammaproteobacteria</taxon>
        <taxon>Vibrionales</taxon>
        <taxon>Vibrionaceae</taxon>
        <taxon>Vibrio</taxon>
    </lineage>
</organism>
<reference evidence="2" key="1">
    <citation type="submission" date="2016-10" db="EMBL/GenBank/DDBJ databases">
        <authorList>
            <person name="Varghese N."/>
            <person name="Submissions S."/>
        </authorList>
    </citation>
    <scope>NUCLEOTIDE SEQUENCE [LARGE SCALE GENOMIC DNA]</scope>
    <source>
        <strain evidence="2">CGMCC 1.7062</strain>
    </source>
</reference>
<evidence type="ECO:0000313" key="1">
    <source>
        <dbReference type="EMBL" id="SEF82438.1"/>
    </source>
</evidence>
<evidence type="ECO:0008006" key="3">
    <source>
        <dbReference type="Google" id="ProtNLM"/>
    </source>
</evidence>
<proteinExistence type="predicted"/>
<gene>
    <name evidence="1" type="ORF">SAMN04488244_10455</name>
</gene>
<protein>
    <recommendedName>
        <fullName evidence="3">Outer membrane protein beta-barrel domain-containing protein</fullName>
    </recommendedName>
</protein>
<dbReference type="AlphaFoldDB" id="A0A1H5V6R5"/>
<dbReference type="EMBL" id="FNVG01000004">
    <property type="protein sequence ID" value="SEF82438.1"/>
    <property type="molecule type" value="Genomic_DNA"/>
</dbReference>